<evidence type="ECO:0000313" key="1">
    <source>
        <dbReference type="EMBL" id="QTA82445.1"/>
    </source>
</evidence>
<protein>
    <recommendedName>
        <fullName evidence="3">Transposase</fullName>
    </recommendedName>
</protein>
<gene>
    <name evidence="1" type="ORF">dnl_48200</name>
</gene>
<dbReference type="PANTHER" id="PTHR35586">
    <property type="entry name" value="SLL1691 PROTEIN"/>
    <property type="match status" value="1"/>
</dbReference>
<name>A0A975BBY7_9BACT</name>
<evidence type="ECO:0008006" key="3">
    <source>
        <dbReference type="Google" id="ProtNLM"/>
    </source>
</evidence>
<organism evidence="1 2">
    <name type="scientific">Desulfonema limicola</name>
    <dbReference type="NCBI Taxonomy" id="45656"/>
    <lineage>
        <taxon>Bacteria</taxon>
        <taxon>Pseudomonadati</taxon>
        <taxon>Thermodesulfobacteriota</taxon>
        <taxon>Desulfobacteria</taxon>
        <taxon>Desulfobacterales</taxon>
        <taxon>Desulfococcaceae</taxon>
        <taxon>Desulfonema</taxon>
    </lineage>
</organism>
<dbReference type="EMBL" id="CP061799">
    <property type="protein sequence ID" value="QTA82445.1"/>
    <property type="molecule type" value="Genomic_DNA"/>
</dbReference>
<reference evidence="1" key="1">
    <citation type="journal article" date="2021" name="Microb. Physiol.">
        <title>Proteogenomic Insights into the Physiology of Marine, Sulfate-Reducing, Filamentous Desulfonema limicola and Desulfonema magnum.</title>
        <authorList>
            <person name="Schnaars V."/>
            <person name="Wohlbrand L."/>
            <person name="Scheve S."/>
            <person name="Hinrichs C."/>
            <person name="Reinhardt R."/>
            <person name="Rabus R."/>
        </authorList>
    </citation>
    <scope>NUCLEOTIDE SEQUENCE</scope>
    <source>
        <strain evidence="1">5ac10</strain>
    </source>
</reference>
<accession>A0A975BBY7</accession>
<sequence length="308" mass="37418">MEYDNPWKEALEVYFEAFMQFFFSRIHLEIDWSRGYEFLDKELEKTLRDAELGTRYADKLVKVFLLNGIETWLLIHIEIQNWKDKVFEKRMFVYNYRIFDRYEVEVVSLAVLTDDNKKWCPREYHTERWGCEHIFRFPVIKLLDYKKDWEKLEQDQNPFALVVMAHLKSQEVKDGQERKRWKLHLMRLLFERGYSRQDILELFRFIDWLLELPENIEKQFQDELAEIKEEKKMAYVTSIERLAKKEGILQTSKEMILEYISTRFKSVPEDIASFINNIKAADKLKALFRQAITCESLDDFREILKTAD</sequence>
<dbReference type="RefSeq" id="WP_207688376.1">
    <property type="nucleotide sequence ID" value="NZ_CP061799.1"/>
</dbReference>
<proteinExistence type="predicted"/>
<evidence type="ECO:0000313" key="2">
    <source>
        <dbReference type="Proteomes" id="UP000663720"/>
    </source>
</evidence>
<keyword evidence="2" id="KW-1185">Reference proteome</keyword>
<dbReference type="AlphaFoldDB" id="A0A975BBY7"/>
<dbReference type="PANTHER" id="PTHR35586:SF1">
    <property type="entry name" value="SLL1691 PROTEIN"/>
    <property type="match status" value="1"/>
</dbReference>
<dbReference type="KEGG" id="dli:dnl_48200"/>
<dbReference type="Proteomes" id="UP000663720">
    <property type="component" value="Chromosome"/>
</dbReference>